<dbReference type="PANTHER" id="PTHR12606:SF141">
    <property type="entry name" value="GH15225P-RELATED"/>
    <property type="match status" value="1"/>
</dbReference>
<dbReference type="Pfam" id="PF02902">
    <property type="entry name" value="Peptidase_C48"/>
    <property type="match status" value="1"/>
</dbReference>
<dbReference type="EMBL" id="VIBQ01000012">
    <property type="protein sequence ID" value="KAB8342735.1"/>
    <property type="molecule type" value="Genomic_DNA"/>
</dbReference>
<reference evidence="7 8" key="1">
    <citation type="submission" date="2019-06" db="EMBL/GenBank/DDBJ databases">
        <title>A chromosomal-level reference genome of Carpinus fangiana (Coryloideae, Betulaceae).</title>
        <authorList>
            <person name="Yang X."/>
            <person name="Wang Z."/>
            <person name="Zhang L."/>
            <person name="Hao G."/>
            <person name="Liu J."/>
            <person name="Yang Y."/>
        </authorList>
    </citation>
    <scope>NUCLEOTIDE SEQUENCE [LARGE SCALE GENOMIC DNA]</scope>
    <source>
        <strain evidence="7">Cfa_2016G</strain>
        <tissue evidence="7">Leaf</tissue>
    </source>
</reference>
<protein>
    <recommendedName>
        <fullName evidence="6">Ubiquitin-like protease family profile domain-containing protein</fullName>
    </recommendedName>
</protein>
<dbReference type="InterPro" id="IPR003653">
    <property type="entry name" value="Peptidase_C48_C"/>
</dbReference>
<feature type="compositionally biased region" description="Polar residues" evidence="5">
    <location>
        <begin position="387"/>
        <end position="397"/>
    </location>
</feature>
<keyword evidence="4" id="KW-0788">Thiol protease</keyword>
<dbReference type="InterPro" id="IPR038765">
    <property type="entry name" value="Papain-like_cys_pep_sf"/>
</dbReference>
<keyword evidence="3" id="KW-0378">Hydrolase</keyword>
<name>A0A5N6KSH9_9ROSI</name>
<dbReference type="Gene3D" id="3.40.395.10">
    <property type="entry name" value="Adenoviral Proteinase, Chain A"/>
    <property type="match status" value="1"/>
</dbReference>
<evidence type="ECO:0000259" key="6">
    <source>
        <dbReference type="PROSITE" id="PS50600"/>
    </source>
</evidence>
<keyword evidence="2" id="KW-0645">Protease</keyword>
<dbReference type="GO" id="GO:0016926">
    <property type="term" value="P:protein desumoylation"/>
    <property type="evidence" value="ECO:0007669"/>
    <property type="project" value="TreeGrafter"/>
</dbReference>
<proteinExistence type="inferred from homology"/>
<evidence type="ECO:0000313" key="8">
    <source>
        <dbReference type="Proteomes" id="UP000327013"/>
    </source>
</evidence>
<feature type="region of interest" description="Disordered" evidence="5">
    <location>
        <begin position="109"/>
        <end position="135"/>
    </location>
</feature>
<feature type="region of interest" description="Disordered" evidence="5">
    <location>
        <begin position="225"/>
        <end position="279"/>
    </location>
</feature>
<organism evidence="7 8">
    <name type="scientific">Carpinus fangiana</name>
    <dbReference type="NCBI Taxonomy" id="176857"/>
    <lineage>
        <taxon>Eukaryota</taxon>
        <taxon>Viridiplantae</taxon>
        <taxon>Streptophyta</taxon>
        <taxon>Embryophyta</taxon>
        <taxon>Tracheophyta</taxon>
        <taxon>Spermatophyta</taxon>
        <taxon>Magnoliopsida</taxon>
        <taxon>eudicotyledons</taxon>
        <taxon>Gunneridae</taxon>
        <taxon>Pentapetalae</taxon>
        <taxon>rosids</taxon>
        <taxon>fabids</taxon>
        <taxon>Fagales</taxon>
        <taxon>Betulaceae</taxon>
        <taxon>Carpinus</taxon>
    </lineage>
</organism>
<feature type="compositionally biased region" description="Acidic residues" evidence="5">
    <location>
        <begin position="252"/>
        <end position="263"/>
    </location>
</feature>
<feature type="domain" description="Ubiquitin-like protease family profile" evidence="6">
    <location>
        <begin position="486"/>
        <end position="663"/>
    </location>
</feature>
<evidence type="ECO:0000256" key="2">
    <source>
        <dbReference type="ARBA" id="ARBA00022670"/>
    </source>
</evidence>
<dbReference type="GO" id="GO:0005634">
    <property type="term" value="C:nucleus"/>
    <property type="evidence" value="ECO:0007669"/>
    <property type="project" value="TreeGrafter"/>
</dbReference>
<evidence type="ECO:0000256" key="4">
    <source>
        <dbReference type="ARBA" id="ARBA00022807"/>
    </source>
</evidence>
<dbReference type="Proteomes" id="UP000327013">
    <property type="component" value="Unassembled WGS sequence"/>
</dbReference>
<dbReference type="SUPFAM" id="SSF54001">
    <property type="entry name" value="Cysteine proteinases"/>
    <property type="match status" value="1"/>
</dbReference>
<dbReference type="OrthoDB" id="1939479at2759"/>
<comment type="caution">
    <text evidence="7">The sequence shown here is derived from an EMBL/GenBank/DDBJ whole genome shotgun (WGS) entry which is preliminary data.</text>
</comment>
<feature type="compositionally biased region" description="Low complexity" evidence="5">
    <location>
        <begin position="116"/>
        <end position="126"/>
    </location>
</feature>
<dbReference type="GO" id="GO:0006508">
    <property type="term" value="P:proteolysis"/>
    <property type="evidence" value="ECO:0007669"/>
    <property type="project" value="UniProtKB-KW"/>
</dbReference>
<dbReference type="AlphaFoldDB" id="A0A5N6KSH9"/>
<evidence type="ECO:0000256" key="5">
    <source>
        <dbReference type="SAM" id="MobiDB-lite"/>
    </source>
</evidence>
<accession>A0A5N6KSH9</accession>
<evidence type="ECO:0000256" key="1">
    <source>
        <dbReference type="ARBA" id="ARBA00005234"/>
    </source>
</evidence>
<dbReference type="GO" id="GO:0016929">
    <property type="term" value="F:deSUMOylase activity"/>
    <property type="evidence" value="ECO:0007669"/>
    <property type="project" value="TreeGrafter"/>
</dbReference>
<gene>
    <name evidence="7" type="ORF">FH972_022333</name>
</gene>
<evidence type="ECO:0000313" key="7">
    <source>
        <dbReference type="EMBL" id="KAB8342735.1"/>
    </source>
</evidence>
<feature type="region of interest" description="Disordered" evidence="5">
    <location>
        <begin position="385"/>
        <end position="454"/>
    </location>
</feature>
<sequence>MPNFHPNPDPNRAEHLFGPQPPQSQTAPPSVLGRRTFSQYSASQGHQIERPAVAVQQPTSGFKRVLQLFVAPFKQLQACYRYLRPLPVDPIPVAYVSDEESEKRRRCIVPGAFPGSSPSRRSISPPSRRRLPPRPTEAVHVALPPYRAPAVHPGFPPQNSSAHPAAAATQSVRFAVPDVEMTDSELLDTPSPASAARVKLLRPVSRVADAKTSQPLARNMIEMHTSQNTPTILLPESRPTSHPTGRYAVPDYSDDSDMDDSNTDDAGPPHSQAMSSLNRPEISHNALRLAPSMTRHEVNHSAPPATPMPPRLRTTRKPVVRKNIERPATAFAPQTHHVPVSHSNVVNANEPQTAAATIDTPRQVEQSSPVPSGPSFKANFLRRTFRQPAQDSNNTTLGPVRRPRATRRTLIAQSSQPKDSEKVHDQPPPPAVNEDLSFLDDAPPPRPEKHARRRAASIIKPISEGWKDQLFDTLAEDNFWAVVTDTGITRKDLGTVVPFTSADGVGWLNDEIVNAYLTAMATIMLERDGYDKGDTDAIPGYHAFSTHLYTSWKARGWTGVSRWFARARVAGKRLLSCRRILIPVNDRSHWTLLAVSGTDRTIEYYDSMGGPGPEYIRFALDLVRNTLGPDFVESEWQVNARTSQIQVNALDCGVFVCMNALALITNRVPEKAFMAAEMPHARMQVAATLLNEGFSGEFSLE</sequence>
<dbReference type="PROSITE" id="PS50600">
    <property type="entry name" value="ULP_PROTEASE"/>
    <property type="match status" value="1"/>
</dbReference>
<feature type="region of interest" description="Disordered" evidence="5">
    <location>
        <begin position="1"/>
        <end position="33"/>
    </location>
</feature>
<evidence type="ECO:0000256" key="3">
    <source>
        <dbReference type="ARBA" id="ARBA00022801"/>
    </source>
</evidence>
<keyword evidence="8" id="KW-1185">Reference proteome</keyword>
<dbReference type="PANTHER" id="PTHR12606">
    <property type="entry name" value="SENTRIN/SUMO-SPECIFIC PROTEASE"/>
    <property type="match status" value="1"/>
</dbReference>
<comment type="similarity">
    <text evidence="1">Belongs to the peptidase C48 family.</text>
</comment>